<dbReference type="EMBL" id="ACGU01000055">
    <property type="protein sequence ID" value="EEJ71934.1"/>
    <property type="molecule type" value="Genomic_DNA"/>
</dbReference>
<dbReference type="InterPro" id="IPR013154">
    <property type="entry name" value="ADH-like_N"/>
</dbReference>
<dbReference type="Proteomes" id="UP000005583">
    <property type="component" value="Unassembled WGS sequence"/>
</dbReference>
<keyword evidence="3" id="KW-1185">Reference proteome</keyword>
<dbReference type="HOGENOM" id="CLU_173364_0_0_9"/>
<dbReference type="eggNOG" id="COG0604">
    <property type="taxonomic scope" value="Bacteria"/>
</dbReference>
<proteinExistence type="predicted"/>
<dbReference type="AlphaFoldDB" id="C2END0"/>
<name>C2END0_9LACO</name>
<organism evidence="2 3">
    <name type="scientific">Lactobacillus ultunensis DSM 16047</name>
    <dbReference type="NCBI Taxonomy" id="525365"/>
    <lineage>
        <taxon>Bacteria</taxon>
        <taxon>Bacillati</taxon>
        <taxon>Bacillota</taxon>
        <taxon>Bacilli</taxon>
        <taxon>Lactobacillales</taxon>
        <taxon>Lactobacillaceae</taxon>
        <taxon>Lactobacillus</taxon>
    </lineage>
</organism>
<reference evidence="2 3" key="1">
    <citation type="submission" date="2009-01" db="EMBL/GenBank/DDBJ databases">
        <authorList>
            <person name="Qin X."/>
            <person name="Bachman B."/>
            <person name="Battles P."/>
            <person name="Bell A."/>
            <person name="Bess C."/>
            <person name="Bickham C."/>
            <person name="Chaboub L."/>
            <person name="Chen D."/>
            <person name="Coyle M."/>
            <person name="Deiros D.R."/>
            <person name="Dinh H."/>
            <person name="Forbes L."/>
            <person name="Fowler G."/>
            <person name="Francisco L."/>
            <person name="Fu Q."/>
            <person name="Gubbala S."/>
            <person name="Hale W."/>
            <person name="Han Y."/>
            <person name="Hemphill L."/>
            <person name="Highlander S.K."/>
            <person name="Hirani K."/>
            <person name="Hogues M."/>
            <person name="Jackson L."/>
            <person name="Jakkamsetti A."/>
            <person name="Javaid M."/>
            <person name="Jiang H."/>
            <person name="Korchina V."/>
            <person name="Kovar C."/>
            <person name="Lara F."/>
            <person name="Lee S."/>
            <person name="Mata R."/>
            <person name="Mathew T."/>
            <person name="Moen C."/>
            <person name="Morales K."/>
            <person name="Munidasa M."/>
            <person name="Nazareth L."/>
            <person name="Ngo R."/>
            <person name="Nguyen L."/>
            <person name="Okwuonu G."/>
            <person name="Ongeri F."/>
            <person name="Patil S."/>
            <person name="Petrosino J."/>
            <person name="Pham C."/>
            <person name="Pham P."/>
            <person name="Pu L.-L."/>
            <person name="Puazo M."/>
            <person name="Raj R."/>
            <person name="Reid J."/>
            <person name="Rouhana J."/>
            <person name="Saada N."/>
            <person name="Shang Y."/>
            <person name="Simmons D."/>
            <person name="Thornton R."/>
            <person name="Warren J."/>
            <person name="Weissenberger G."/>
            <person name="Zhang J."/>
            <person name="Zhang L."/>
            <person name="Zhou C."/>
            <person name="Zhu D."/>
            <person name="Muzny D."/>
            <person name="Worley K."/>
            <person name="Gibbs R."/>
        </authorList>
    </citation>
    <scope>NUCLEOTIDE SEQUENCE [LARGE SCALE GENOMIC DNA]</scope>
    <source>
        <strain evidence="2 3">DSM 16047</strain>
    </source>
</reference>
<accession>C2END0</accession>
<dbReference type="PATRIC" id="fig|525365.8.peg.154"/>
<protein>
    <recommendedName>
        <fullName evidence="1">Alcohol dehydrogenase-like N-terminal domain-containing protein</fullName>
    </recommendedName>
</protein>
<sequence length="97" mass="10786">MTEKMNTVVLTKPCKTDELKVSQVDIPEVKNGYDLIQIKAFDVNESEVTSRKGELDPDFKFLRILGIEGASVITKTFEGSKFKVGQKVITMMGDMGP</sequence>
<evidence type="ECO:0000313" key="3">
    <source>
        <dbReference type="Proteomes" id="UP000005583"/>
    </source>
</evidence>
<evidence type="ECO:0000313" key="2">
    <source>
        <dbReference type="EMBL" id="EEJ71934.1"/>
    </source>
</evidence>
<dbReference type="InterPro" id="IPR011032">
    <property type="entry name" value="GroES-like_sf"/>
</dbReference>
<dbReference type="RefSeq" id="WP_007125704.1">
    <property type="nucleotide sequence ID" value="NZ_AZFO01000010.1"/>
</dbReference>
<evidence type="ECO:0000259" key="1">
    <source>
        <dbReference type="Pfam" id="PF08240"/>
    </source>
</evidence>
<dbReference type="STRING" id="525365.HMPREF0548_1176"/>
<dbReference type="SUPFAM" id="SSF50129">
    <property type="entry name" value="GroES-like"/>
    <property type="match status" value="1"/>
</dbReference>
<comment type="caution">
    <text evidence="2">The sequence shown here is derived from an EMBL/GenBank/DDBJ whole genome shotgun (WGS) entry which is preliminary data.</text>
</comment>
<gene>
    <name evidence="2" type="ORF">HMPREF0548_1176</name>
</gene>
<feature type="domain" description="Alcohol dehydrogenase-like N-terminal" evidence="1">
    <location>
        <begin position="35"/>
        <end position="89"/>
    </location>
</feature>
<dbReference type="Pfam" id="PF08240">
    <property type="entry name" value="ADH_N"/>
    <property type="match status" value="1"/>
</dbReference>
<dbReference type="Gene3D" id="3.90.180.10">
    <property type="entry name" value="Medium-chain alcohol dehydrogenases, catalytic domain"/>
    <property type="match status" value="1"/>
</dbReference>